<dbReference type="InterPro" id="IPR050833">
    <property type="entry name" value="Poly_Biosynth_Transport"/>
</dbReference>
<evidence type="ECO:0000313" key="8">
    <source>
        <dbReference type="Proteomes" id="UP000319514"/>
    </source>
</evidence>
<comment type="caution">
    <text evidence="7">The sequence shown here is derived from an EMBL/GenBank/DDBJ whole genome shotgun (WGS) entry which is preliminary data.</text>
</comment>
<dbReference type="AlphaFoldDB" id="A0A542ZG86"/>
<feature type="transmembrane region" description="Helical" evidence="6">
    <location>
        <begin position="124"/>
        <end position="144"/>
    </location>
</feature>
<feature type="transmembrane region" description="Helical" evidence="6">
    <location>
        <begin position="329"/>
        <end position="348"/>
    </location>
</feature>
<dbReference type="EMBL" id="VFOQ01000001">
    <property type="protein sequence ID" value="TQL59353.1"/>
    <property type="molecule type" value="Genomic_DNA"/>
</dbReference>
<dbReference type="PANTHER" id="PTHR30250">
    <property type="entry name" value="PST FAMILY PREDICTED COLANIC ACID TRANSPORTER"/>
    <property type="match status" value="1"/>
</dbReference>
<organism evidence="7 8">
    <name type="scientific">Oryzihumus leptocrescens</name>
    <dbReference type="NCBI Taxonomy" id="297536"/>
    <lineage>
        <taxon>Bacteria</taxon>
        <taxon>Bacillati</taxon>
        <taxon>Actinomycetota</taxon>
        <taxon>Actinomycetes</taxon>
        <taxon>Micrococcales</taxon>
        <taxon>Intrasporangiaceae</taxon>
        <taxon>Oryzihumus</taxon>
    </lineage>
</organism>
<keyword evidence="8" id="KW-1185">Reference proteome</keyword>
<evidence type="ECO:0000256" key="6">
    <source>
        <dbReference type="SAM" id="Phobius"/>
    </source>
</evidence>
<keyword evidence="4 6" id="KW-1133">Transmembrane helix</keyword>
<evidence type="ECO:0000256" key="2">
    <source>
        <dbReference type="ARBA" id="ARBA00022475"/>
    </source>
</evidence>
<dbReference type="Pfam" id="PF01943">
    <property type="entry name" value="Polysacc_synt"/>
    <property type="match status" value="1"/>
</dbReference>
<evidence type="ECO:0000256" key="3">
    <source>
        <dbReference type="ARBA" id="ARBA00022692"/>
    </source>
</evidence>
<feature type="transmembrane region" description="Helical" evidence="6">
    <location>
        <begin position="90"/>
        <end position="112"/>
    </location>
</feature>
<evidence type="ECO:0000256" key="1">
    <source>
        <dbReference type="ARBA" id="ARBA00004651"/>
    </source>
</evidence>
<sequence>MEEPRPGVEASRGVLGRGSIYTLGTAAPILANAAVTPVVTRALGRTEYGVVATAVVVIQVGMMLGSFGMPSVITRHGILARSGVGGARSLLVRGSLMTFGLAAVVVATAPLWQPLLTPPLRTAVLLAVVASAFFVVVENSQALLRVLDRPGAFVALSLLATLGGPVLGLLLVLGLRTPERYLTGVDAGYAAAAFLGLLLCLRGGAPRHETGDTRAALRLGLPVIPHLVALFLANGALVFWAGHEYGLAAAGRLQLALLIGSSPAVITSALNNSWAPVVYRAPEAERGAVLAHTARDIAVLAALISGGVALLSPWLLRFVATAAYSPDELVPAVALVAVGCVLSVAYLANVHLVFSAGRSLGLSIITPTSLMIGLAAAWVGGLHSLVLIALGFPVTYLALAVNTAWLRRRVGGARWRETVLLAPAALGFLLCAFGAFLPVSGLPSLSRVALAALAGVATVRLGLRVLKG</sequence>
<feature type="transmembrane region" description="Helical" evidence="6">
    <location>
        <begin position="253"/>
        <end position="277"/>
    </location>
</feature>
<feature type="transmembrane region" description="Helical" evidence="6">
    <location>
        <begin position="151"/>
        <end position="175"/>
    </location>
</feature>
<protein>
    <submittedName>
        <fullName evidence="7">O-antigen/teichoic acid export membrane protein</fullName>
    </submittedName>
</protein>
<feature type="transmembrane region" description="Helical" evidence="6">
    <location>
        <begin position="360"/>
        <end position="379"/>
    </location>
</feature>
<feature type="transmembrane region" description="Helical" evidence="6">
    <location>
        <begin position="418"/>
        <end position="439"/>
    </location>
</feature>
<evidence type="ECO:0000256" key="4">
    <source>
        <dbReference type="ARBA" id="ARBA00022989"/>
    </source>
</evidence>
<accession>A0A542ZG86</accession>
<feature type="transmembrane region" description="Helical" evidence="6">
    <location>
        <begin position="385"/>
        <end position="406"/>
    </location>
</feature>
<dbReference type="InterPro" id="IPR002797">
    <property type="entry name" value="Polysacc_synth"/>
</dbReference>
<feature type="transmembrane region" description="Helical" evidence="6">
    <location>
        <begin position="297"/>
        <end position="317"/>
    </location>
</feature>
<reference evidence="7 8" key="1">
    <citation type="submission" date="2019-06" db="EMBL/GenBank/DDBJ databases">
        <title>Sequencing the genomes of 1000 actinobacteria strains.</title>
        <authorList>
            <person name="Klenk H.-P."/>
        </authorList>
    </citation>
    <scope>NUCLEOTIDE SEQUENCE [LARGE SCALE GENOMIC DNA]</scope>
    <source>
        <strain evidence="7 8">DSM 18082</strain>
    </source>
</reference>
<feature type="transmembrane region" description="Helical" evidence="6">
    <location>
        <begin position="187"/>
        <end position="205"/>
    </location>
</feature>
<feature type="transmembrane region" description="Helical" evidence="6">
    <location>
        <begin position="48"/>
        <end position="69"/>
    </location>
</feature>
<evidence type="ECO:0000256" key="5">
    <source>
        <dbReference type="ARBA" id="ARBA00023136"/>
    </source>
</evidence>
<gene>
    <name evidence="7" type="ORF">FB474_0707</name>
</gene>
<name>A0A542ZG86_9MICO</name>
<comment type="subcellular location">
    <subcellularLocation>
        <location evidence="1">Cell membrane</location>
        <topology evidence="1">Multi-pass membrane protein</topology>
    </subcellularLocation>
</comment>
<keyword evidence="2" id="KW-1003">Cell membrane</keyword>
<proteinExistence type="predicted"/>
<dbReference type="OrthoDB" id="4863781at2"/>
<feature type="transmembrane region" description="Helical" evidence="6">
    <location>
        <begin position="217"/>
        <end position="241"/>
    </location>
</feature>
<keyword evidence="3 6" id="KW-0812">Transmembrane</keyword>
<feature type="transmembrane region" description="Helical" evidence="6">
    <location>
        <begin position="445"/>
        <end position="463"/>
    </location>
</feature>
<keyword evidence="5 6" id="KW-0472">Membrane</keyword>
<dbReference type="GO" id="GO:0005886">
    <property type="term" value="C:plasma membrane"/>
    <property type="evidence" value="ECO:0007669"/>
    <property type="project" value="UniProtKB-SubCell"/>
</dbReference>
<dbReference type="PANTHER" id="PTHR30250:SF11">
    <property type="entry name" value="O-ANTIGEN TRANSPORTER-RELATED"/>
    <property type="match status" value="1"/>
</dbReference>
<dbReference type="Proteomes" id="UP000319514">
    <property type="component" value="Unassembled WGS sequence"/>
</dbReference>
<dbReference type="RefSeq" id="WP_141787384.1">
    <property type="nucleotide sequence ID" value="NZ_BAAAKX010000013.1"/>
</dbReference>
<evidence type="ECO:0000313" key="7">
    <source>
        <dbReference type="EMBL" id="TQL59353.1"/>
    </source>
</evidence>